<dbReference type="PANTHER" id="PTHR43271">
    <property type="entry name" value="BLL2771 PROTEIN"/>
    <property type="match status" value="1"/>
</dbReference>
<evidence type="ECO:0000256" key="8">
    <source>
        <dbReference type="SAM" id="Phobius"/>
    </source>
</evidence>
<feature type="transmembrane region" description="Helical" evidence="8">
    <location>
        <begin position="222"/>
        <end position="243"/>
    </location>
</feature>
<dbReference type="RefSeq" id="WP_208501438.1">
    <property type="nucleotide sequence ID" value="NZ_JAGFOA010000002.1"/>
</dbReference>
<accession>A0A939QHD0</accession>
<keyword evidence="6 8" id="KW-1133">Transmembrane helix</keyword>
<dbReference type="InterPro" id="IPR011701">
    <property type="entry name" value="MFS"/>
</dbReference>
<evidence type="ECO:0000256" key="4">
    <source>
        <dbReference type="ARBA" id="ARBA00022475"/>
    </source>
</evidence>
<evidence type="ECO:0000313" key="10">
    <source>
        <dbReference type="EMBL" id="MBO3662959.1"/>
    </source>
</evidence>
<protein>
    <submittedName>
        <fullName evidence="10">MFS transporter</fullName>
    </submittedName>
</protein>
<feature type="transmembrane region" description="Helical" evidence="8">
    <location>
        <begin position="52"/>
        <end position="74"/>
    </location>
</feature>
<evidence type="ECO:0000256" key="5">
    <source>
        <dbReference type="ARBA" id="ARBA00022692"/>
    </source>
</evidence>
<feature type="transmembrane region" description="Helical" evidence="8">
    <location>
        <begin position="145"/>
        <end position="163"/>
    </location>
</feature>
<evidence type="ECO:0000313" key="11">
    <source>
        <dbReference type="Proteomes" id="UP000680132"/>
    </source>
</evidence>
<gene>
    <name evidence="10" type="ORF">J5V96_05470</name>
</gene>
<feature type="transmembrane region" description="Helical" evidence="8">
    <location>
        <begin position="112"/>
        <end position="133"/>
    </location>
</feature>
<feature type="transmembrane region" description="Helical" evidence="8">
    <location>
        <begin position="373"/>
        <end position="392"/>
    </location>
</feature>
<feature type="transmembrane region" description="Helical" evidence="8">
    <location>
        <begin position="20"/>
        <end position="40"/>
    </location>
</feature>
<dbReference type="EMBL" id="JAGFOA010000002">
    <property type="protein sequence ID" value="MBO3662959.1"/>
    <property type="molecule type" value="Genomic_DNA"/>
</dbReference>
<keyword evidence="3" id="KW-0813">Transport</keyword>
<feature type="transmembrane region" description="Helical" evidence="8">
    <location>
        <begin position="175"/>
        <end position="201"/>
    </location>
</feature>
<feature type="transmembrane region" description="Helical" evidence="8">
    <location>
        <begin position="86"/>
        <end position="106"/>
    </location>
</feature>
<keyword evidence="4" id="KW-1003">Cell membrane</keyword>
<dbReference type="PROSITE" id="PS50850">
    <property type="entry name" value="MFS"/>
    <property type="match status" value="1"/>
</dbReference>
<name>A0A939QHD0_9MICO</name>
<dbReference type="GO" id="GO:0005886">
    <property type="term" value="C:plasma membrane"/>
    <property type="evidence" value="ECO:0007669"/>
    <property type="project" value="UniProtKB-SubCell"/>
</dbReference>
<comment type="similarity">
    <text evidence="2">Belongs to the major facilitator superfamily.</text>
</comment>
<evidence type="ECO:0000256" key="2">
    <source>
        <dbReference type="ARBA" id="ARBA00008335"/>
    </source>
</evidence>
<feature type="transmembrane region" description="Helical" evidence="8">
    <location>
        <begin position="310"/>
        <end position="333"/>
    </location>
</feature>
<comment type="subcellular location">
    <subcellularLocation>
        <location evidence="1">Cell membrane</location>
        <topology evidence="1">Multi-pass membrane protein</topology>
    </subcellularLocation>
</comment>
<dbReference type="SUPFAM" id="SSF103473">
    <property type="entry name" value="MFS general substrate transporter"/>
    <property type="match status" value="1"/>
</dbReference>
<proteinExistence type="inferred from homology"/>
<reference evidence="10" key="1">
    <citation type="submission" date="2021-03" db="EMBL/GenBank/DDBJ databases">
        <title>Microbacterium sp. nov., a novel actinobacterium isolated from cow dung.</title>
        <authorList>
            <person name="Zhang L."/>
        </authorList>
    </citation>
    <scope>NUCLEOTIDE SEQUENCE</scope>
    <source>
        <strain evidence="10">NEAU-LLB</strain>
    </source>
</reference>
<keyword evidence="5 8" id="KW-0812">Transmembrane</keyword>
<evidence type="ECO:0000256" key="1">
    <source>
        <dbReference type="ARBA" id="ARBA00004651"/>
    </source>
</evidence>
<evidence type="ECO:0000256" key="6">
    <source>
        <dbReference type="ARBA" id="ARBA00022989"/>
    </source>
</evidence>
<feature type="domain" description="Major facilitator superfamily (MFS) profile" evidence="9">
    <location>
        <begin position="20"/>
        <end position="399"/>
    </location>
</feature>
<dbReference type="Proteomes" id="UP000680132">
    <property type="component" value="Unassembled WGS sequence"/>
</dbReference>
<dbReference type="Gene3D" id="1.20.1250.20">
    <property type="entry name" value="MFS general substrate transporter like domains"/>
    <property type="match status" value="1"/>
</dbReference>
<organism evidence="10 11">
    <name type="scientific">Microbacterium stercoris</name>
    <dbReference type="NCBI Taxonomy" id="2820289"/>
    <lineage>
        <taxon>Bacteria</taxon>
        <taxon>Bacillati</taxon>
        <taxon>Actinomycetota</taxon>
        <taxon>Actinomycetes</taxon>
        <taxon>Micrococcales</taxon>
        <taxon>Microbacteriaceae</taxon>
        <taxon>Microbacterium</taxon>
    </lineage>
</organism>
<dbReference type="AlphaFoldDB" id="A0A939QHD0"/>
<dbReference type="PANTHER" id="PTHR43271:SF2">
    <property type="entry name" value="BLL2771 PROTEIN"/>
    <property type="match status" value="1"/>
</dbReference>
<evidence type="ECO:0000256" key="3">
    <source>
        <dbReference type="ARBA" id="ARBA00022448"/>
    </source>
</evidence>
<feature type="transmembrane region" description="Helical" evidence="8">
    <location>
        <begin position="345"/>
        <end position="367"/>
    </location>
</feature>
<keyword evidence="7 8" id="KW-0472">Membrane</keyword>
<evidence type="ECO:0000259" key="9">
    <source>
        <dbReference type="PROSITE" id="PS50850"/>
    </source>
</evidence>
<dbReference type="Pfam" id="PF07690">
    <property type="entry name" value="MFS_1"/>
    <property type="match status" value="1"/>
</dbReference>
<evidence type="ECO:0000256" key="7">
    <source>
        <dbReference type="ARBA" id="ARBA00023136"/>
    </source>
</evidence>
<feature type="transmembrane region" description="Helical" evidence="8">
    <location>
        <begin position="287"/>
        <end position="304"/>
    </location>
</feature>
<keyword evidence="11" id="KW-1185">Reference proteome</keyword>
<feature type="transmembrane region" description="Helical" evidence="8">
    <location>
        <begin position="263"/>
        <end position="280"/>
    </location>
</feature>
<dbReference type="InterPro" id="IPR020846">
    <property type="entry name" value="MFS_dom"/>
</dbReference>
<dbReference type="InterPro" id="IPR036259">
    <property type="entry name" value="MFS_trans_sf"/>
</dbReference>
<dbReference type="GO" id="GO:0022857">
    <property type="term" value="F:transmembrane transporter activity"/>
    <property type="evidence" value="ECO:0007669"/>
    <property type="project" value="InterPro"/>
</dbReference>
<sequence length="399" mass="40168">MTHTAPAPVLPRRSVDHPVAVVAVLAVAVLAAVSLIYITIPLTPVLSAEWQASVAAAAWIGAGFGLAFAAASFFYPALSDTIDPRWVITFGLVGAALATALAGTATDLGWMVAARVAQGAFAAGVPSVTLAYVARVLPHRHRVTGIAVISAIFPLASIAGQAYSLTIEPGLGWRWVFWILAILLVVMAAAIPSLPAVARAAHSPRISSSLAAAAGMFRRRTMWAPYLAAVSFLLLLVGMYAALQQHGAEFGIHDTASALAARLPGLPGIVLGGFAGVFIGRFGAYRVAAASFLLGAAGLAIEAAGSPTWLVMLGSGVFVAGIAVAIPAIVHMVGLASGPARGAGMAGYALLIGTGASLAPLAVAALAPLGFGVTVGAFAALMLVVAAAVIWAPRPAPAT</sequence>
<comment type="caution">
    <text evidence="10">The sequence shown here is derived from an EMBL/GenBank/DDBJ whole genome shotgun (WGS) entry which is preliminary data.</text>
</comment>